<evidence type="ECO:0000313" key="3">
    <source>
        <dbReference type="Proteomes" id="UP000499080"/>
    </source>
</evidence>
<keyword evidence="1" id="KW-0472">Membrane</keyword>
<dbReference type="Proteomes" id="UP000499080">
    <property type="component" value="Unassembled WGS sequence"/>
</dbReference>
<keyword evidence="1" id="KW-1133">Transmembrane helix</keyword>
<organism evidence="2 3">
    <name type="scientific">Araneus ventricosus</name>
    <name type="common">Orbweaver spider</name>
    <name type="synonym">Epeira ventricosa</name>
    <dbReference type="NCBI Taxonomy" id="182803"/>
    <lineage>
        <taxon>Eukaryota</taxon>
        <taxon>Metazoa</taxon>
        <taxon>Ecdysozoa</taxon>
        <taxon>Arthropoda</taxon>
        <taxon>Chelicerata</taxon>
        <taxon>Arachnida</taxon>
        <taxon>Araneae</taxon>
        <taxon>Araneomorphae</taxon>
        <taxon>Entelegynae</taxon>
        <taxon>Araneoidea</taxon>
        <taxon>Araneidae</taxon>
        <taxon>Araneus</taxon>
    </lineage>
</organism>
<reference evidence="2 3" key="1">
    <citation type="journal article" date="2019" name="Sci. Rep.">
        <title>Orb-weaving spider Araneus ventricosus genome elucidates the spidroin gene catalogue.</title>
        <authorList>
            <person name="Kono N."/>
            <person name="Nakamura H."/>
            <person name="Ohtoshi R."/>
            <person name="Moran D.A.P."/>
            <person name="Shinohara A."/>
            <person name="Yoshida Y."/>
            <person name="Fujiwara M."/>
            <person name="Mori M."/>
            <person name="Tomita M."/>
            <person name="Arakawa K."/>
        </authorList>
    </citation>
    <scope>NUCLEOTIDE SEQUENCE [LARGE SCALE GENOMIC DNA]</scope>
</reference>
<dbReference type="AlphaFoldDB" id="A0A4Y2BZU3"/>
<evidence type="ECO:0000256" key="1">
    <source>
        <dbReference type="SAM" id="Phobius"/>
    </source>
</evidence>
<gene>
    <name evidence="2" type="ORF">AVEN_207807_1</name>
</gene>
<keyword evidence="3" id="KW-1185">Reference proteome</keyword>
<sequence length="100" mass="11562">MVKFSDQDAQHLAGPLRSFKPVRSNSASVSHFPLAVESFSSLLWFLNLGLEYVFLVVWRLFWSGWKRYSLSMLLDVQSLYGLIHFNTSALFLMLHCSDKM</sequence>
<evidence type="ECO:0000313" key="2">
    <source>
        <dbReference type="EMBL" id="GBL96644.1"/>
    </source>
</evidence>
<accession>A0A4Y2BZU3</accession>
<dbReference type="EMBL" id="BGPR01000122">
    <property type="protein sequence ID" value="GBL96644.1"/>
    <property type="molecule type" value="Genomic_DNA"/>
</dbReference>
<proteinExistence type="predicted"/>
<protein>
    <submittedName>
        <fullName evidence="2">Uncharacterized protein</fullName>
    </submittedName>
</protein>
<keyword evidence="1" id="KW-0812">Transmembrane</keyword>
<name>A0A4Y2BZU3_ARAVE</name>
<feature type="transmembrane region" description="Helical" evidence="1">
    <location>
        <begin position="42"/>
        <end position="61"/>
    </location>
</feature>
<comment type="caution">
    <text evidence="2">The sequence shown here is derived from an EMBL/GenBank/DDBJ whole genome shotgun (WGS) entry which is preliminary data.</text>
</comment>